<keyword evidence="1" id="KW-1133">Transmembrane helix</keyword>
<dbReference type="EMBL" id="HBGN01010378">
    <property type="protein sequence ID" value="CAD9321751.1"/>
    <property type="molecule type" value="Transcribed_RNA"/>
</dbReference>
<keyword evidence="1" id="KW-0812">Transmembrane</keyword>
<name>A0A6S8SNI7_9STRA</name>
<feature type="transmembrane region" description="Helical" evidence="1">
    <location>
        <begin position="62"/>
        <end position="81"/>
    </location>
</feature>
<organism evidence="2">
    <name type="scientific">Ditylum brightwellii</name>
    <dbReference type="NCBI Taxonomy" id="49249"/>
    <lineage>
        <taxon>Eukaryota</taxon>
        <taxon>Sar</taxon>
        <taxon>Stramenopiles</taxon>
        <taxon>Ochrophyta</taxon>
        <taxon>Bacillariophyta</taxon>
        <taxon>Mediophyceae</taxon>
        <taxon>Lithodesmiophycidae</taxon>
        <taxon>Lithodesmiales</taxon>
        <taxon>Lithodesmiaceae</taxon>
        <taxon>Ditylum</taxon>
    </lineage>
</organism>
<feature type="transmembrane region" description="Helical" evidence="1">
    <location>
        <begin position="12"/>
        <end position="32"/>
    </location>
</feature>
<feature type="transmembrane region" description="Helical" evidence="1">
    <location>
        <begin position="123"/>
        <end position="143"/>
    </location>
</feature>
<feature type="transmembrane region" description="Helical" evidence="1">
    <location>
        <begin position="93"/>
        <end position="111"/>
    </location>
</feature>
<protein>
    <submittedName>
        <fullName evidence="2">Uncharacterized protein</fullName>
    </submittedName>
</protein>
<accession>A0A6S8SNI7</accession>
<evidence type="ECO:0000313" key="2">
    <source>
        <dbReference type="EMBL" id="CAD9321751.1"/>
    </source>
</evidence>
<sequence>MSDVIVDKISAITLMLFSLNCFCTFALEISIFKDTIMPPLMTSFGLAPPAEPFDLSSSMPSVFGGCWALSVFFSNISGVVGNESADTKAARQMGNLGNWLGWTMGFGLWSYKGGQGGYLGCGFNIQWNIMFAVMTLFHVKWAGGPAGVLKKLKNE</sequence>
<dbReference type="AlphaFoldDB" id="A0A6S8SNI7"/>
<evidence type="ECO:0000256" key="1">
    <source>
        <dbReference type="SAM" id="Phobius"/>
    </source>
</evidence>
<keyword evidence="1" id="KW-0472">Membrane</keyword>
<gene>
    <name evidence="2" type="ORF">DBRI1063_LOCUS6664</name>
</gene>
<reference evidence="2" key="1">
    <citation type="submission" date="2021-01" db="EMBL/GenBank/DDBJ databases">
        <authorList>
            <person name="Corre E."/>
            <person name="Pelletier E."/>
            <person name="Niang G."/>
            <person name="Scheremetjew M."/>
            <person name="Finn R."/>
            <person name="Kale V."/>
            <person name="Holt S."/>
            <person name="Cochrane G."/>
            <person name="Meng A."/>
            <person name="Brown T."/>
            <person name="Cohen L."/>
        </authorList>
    </citation>
    <scope>NUCLEOTIDE SEQUENCE</scope>
    <source>
        <strain evidence="2">Pop2</strain>
    </source>
</reference>
<proteinExistence type="predicted"/>